<feature type="domain" description="DUF1731" evidence="1">
    <location>
        <begin position="1"/>
        <end position="37"/>
    </location>
</feature>
<dbReference type="EMBL" id="BAAAHP010000027">
    <property type="protein sequence ID" value="GAA0925189.1"/>
    <property type="molecule type" value="Genomic_DNA"/>
</dbReference>
<dbReference type="InterPro" id="IPR013549">
    <property type="entry name" value="DUF1731"/>
</dbReference>
<proteinExistence type="predicted"/>
<comment type="caution">
    <text evidence="2">The sequence shown here is derived from an EMBL/GenBank/DDBJ whole genome shotgun (WGS) entry which is preliminary data.</text>
</comment>
<keyword evidence="3" id="KW-1185">Reference proteome</keyword>
<organism evidence="2 3">
    <name type="scientific">Pseudonocardia zijingensis</name>
    <dbReference type="NCBI Taxonomy" id="153376"/>
    <lineage>
        <taxon>Bacteria</taxon>
        <taxon>Bacillati</taxon>
        <taxon>Actinomycetota</taxon>
        <taxon>Actinomycetes</taxon>
        <taxon>Pseudonocardiales</taxon>
        <taxon>Pseudonocardiaceae</taxon>
        <taxon>Pseudonocardia</taxon>
    </lineage>
</organism>
<reference evidence="2 3" key="1">
    <citation type="journal article" date="2019" name="Int. J. Syst. Evol. Microbiol.">
        <title>The Global Catalogue of Microorganisms (GCM) 10K type strain sequencing project: providing services to taxonomists for standard genome sequencing and annotation.</title>
        <authorList>
            <consortium name="The Broad Institute Genomics Platform"/>
            <consortium name="The Broad Institute Genome Sequencing Center for Infectious Disease"/>
            <person name="Wu L."/>
            <person name="Ma J."/>
        </authorList>
    </citation>
    <scope>NUCLEOTIDE SEQUENCE [LARGE SCALE GENOMIC DNA]</scope>
    <source>
        <strain evidence="2 3">JCM 11117</strain>
    </source>
</reference>
<accession>A0ABN1PAC2</accession>
<dbReference type="Pfam" id="PF08338">
    <property type="entry name" value="DUF1731"/>
    <property type="match status" value="1"/>
</dbReference>
<evidence type="ECO:0000313" key="2">
    <source>
        <dbReference type="EMBL" id="GAA0925189.1"/>
    </source>
</evidence>
<dbReference type="Proteomes" id="UP001499967">
    <property type="component" value="Unassembled WGS sequence"/>
</dbReference>
<name>A0ABN1PAC2_9PSEU</name>
<gene>
    <name evidence="2" type="ORF">GCM10009559_09870</name>
</gene>
<evidence type="ECO:0000313" key="3">
    <source>
        <dbReference type="Proteomes" id="UP001499967"/>
    </source>
</evidence>
<protein>
    <recommendedName>
        <fullName evidence="1">DUF1731 domain-containing protein</fullName>
    </recommendedName>
</protein>
<sequence length="44" mass="4714">MGQIAPEVLGSLRVLPERLVKAGFTFDHPDIGSALRAALLRPCP</sequence>
<evidence type="ECO:0000259" key="1">
    <source>
        <dbReference type="Pfam" id="PF08338"/>
    </source>
</evidence>